<dbReference type="Proteomes" id="UP000075621">
    <property type="component" value="Unassembled WGS sequence"/>
</dbReference>
<dbReference type="InterPro" id="IPR011990">
    <property type="entry name" value="TPR-like_helical_dom_sf"/>
</dbReference>
<gene>
    <name evidence="1" type="ORF">A2I98_14225</name>
</gene>
<dbReference type="Gene3D" id="3.40.50.300">
    <property type="entry name" value="P-loop containing nucleotide triphosphate hydrolases"/>
    <property type="match status" value="1"/>
</dbReference>
<evidence type="ECO:0000313" key="2">
    <source>
        <dbReference type="Proteomes" id="UP000075621"/>
    </source>
</evidence>
<sequence>MKKSGHSTLLLSSEFFFHRIIDIQKLIPHAEFIAYIRNPVELLESNYNQSVKRHSNIKPFIAPPELDSFLWQYLERVFKNVDSKKIHLRPFDERLMQGGNIVADMLCVLGMSLDDGFKNSRINPSFTFESLEFKRLLNHFGLGSIEPKLDVALQSCDIGDREYSLIAPEIFNKLNNESCEKMASFIDLYNQPHLLPLLNTFKDVKQRTFVKQRASLSQLTLISDYLLEYDSALHAKLVSLIKSNPNLVIDTPAIYELYGVEHEAIDKKKLIDDLLLKHINQFTVHPSKRGKICYELACYYFQLGDFDNALKFAKGAHYFNPKNWQFIDKLNELIRAVNQNIKRRKCC</sequence>
<dbReference type="SUPFAM" id="SSF52540">
    <property type="entry name" value="P-loop containing nucleoside triphosphate hydrolases"/>
    <property type="match status" value="1"/>
</dbReference>
<organism evidence="1 2">
    <name type="scientific">Pseudoalteromonas agarivorans</name>
    <dbReference type="NCBI Taxonomy" id="176102"/>
    <lineage>
        <taxon>Bacteria</taxon>
        <taxon>Pseudomonadati</taxon>
        <taxon>Pseudomonadota</taxon>
        <taxon>Gammaproteobacteria</taxon>
        <taxon>Alteromonadales</taxon>
        <taxon>Pseudoalteromonadaceae</taxon>
        <taxon>Pseudoalteromonas</taxon>
    </lineage>
</organism>
<protein>
    <recommendedName>
        <fullName evidence="3">Sulfotransferase family protein</fullName>
    </recommendedName>
</protein>
<evidence type="ECO:0000313" key="1">
    <source>
        <dbReference type="EMBL" id="KYL33191.1"/>
    </source>
</evidence>
<dbReference type="SUPFAM" id="SSF48452">
    <property type="entry name" value="TPR-like"/>
    <property type="match status" value="1"/>
</dbReference>
<dbReference type="InterPro" id="IPR027417">
    <property type="entry name" value="P-loop_NTPase"/>
</dbReference>
<proteinExistence type="predicted"/>
<dbReference type="Gene3D" id="1.25.40.10">
    <property type="entry name" value="Tetratricopeptide repeat domain"/>
    <property type="match status" value="1"/>
</dbReference>
<comment type="caution">
    <text evidence="1">The sequence shown here is derived from an EMBL/GenBank/DDBJ whole genome shotgun (WGS) entry which is preliminary data.</text>
</comment>
<evidence type="ECO:0008006" key="3">
    <source>
        <dbReference type="Google" id="ProtNLM"/>
    </source>
</evidence>
<reference evidence="1 2" key="1">
    <citation type="submission" date="2016-03" db="EMBL/GenBank/DDBJ databases">
        <authorList>
            <person name="Zhang H."/>
            <person name="Liu R."/>
            <person name="Wang M."/>
            <person name="Wang H."/>
            <person name="Wang L."/>
            <person name="Song L."/>
        </authorList>
    </citation>
    <scope>NUCLEOTIDE SEQUENCE [LARGE SCALE GENOMIC DNA]</scope>
    <source>
        <strain evidence="1 2">DSM 16098</strain>
    </source>
</reference>
<name>A0ABR5VRH5_9GAMM</name>
<accession>A0ABR5VRH5</accession>
<dbReference type="EMBL" id="LVCM01000016">
    <property type="protein sequence ID" value="KYL33191.1"/>
    <property type="molecule type" value="Genomic_DNA"/>
</dbReference>